<feature type="region of interest" description="Disordered" evidence="3">
    <location>
        <begin position="456"/>
        <end position="509"/>
    </location>
</feature>
<dbReference type="PROSITE" id="PS51138">
    <property type="entry name" value="ENT"/>
    <property type="match status" value="1"/>
</dbReference>
<gene>
    <name evidence="5" type="primary">EMSY</name>
    <name evidence="5" type="ORF">FJT64_015232</name>
</gene>
<organism evidence="5 6">
    <name type="scientific">Amphibalanus amphitrite</name>
    <name type="common">Striped barnacle</name>
    <name type="synonym">Balanus amphitrite</name>
    <dbReference type="NCBI Taxonomy" id="1232801"/>
    <lineage>
        <taxon>Eukaryota</taxon>
        <taxon>Metazoa</taxon>
        <taxon>Ecdysozoa</taxon>
        <taxon>Arthropoda</taxon>
        <taxon>Crustacea</taxon>
        <taxon>Multicrustacea</taxon>
        <taxon>Cirripedia</taxon>
        <taxon>Thoracica</taxon>
        <taxon>Thoracicalcarea</taxon>
        <taxon>Balanomorpha</taxon>
        <taxon>Balanoidea</taxon>
        <taxon>Balanidae</taxon>
        <taxon>Amphibalaninae</taxon>
        <taxon>Amphibalanus</taxon>
    </lineage>
</organism>
<dbReference type="EMBL" id="VIIS01000033">
    <property type="protein sequence ID" value="KAF0314298.1"/>
    <property type="molecule type" value="Genomic_DNA"/>
</dbReference>
<dbReference type="InterPro" id="IPR033482">
    <property type="entry name" value="EMSY"/>
</dbReference>
<dbReference type="InterPro" id="IPR036142">
    <property type="entry name" value="ENT_dom-like_sf"/>
</dbReference>
<feature type="compositionally biased region" description="Low complexity" evidence="3">
    <location>
        <begin position="223"/>
        <end position="238"/>
    </location>
</feature>
<feature type="domain" description="ENT" evidence="4">
    <location>
        <begin position="20"/>
        <end position="104"/>
    </location>
</feature>
<dbReference type="Pfam" id="PF03735">
    <property type="entry name" value="ENT"/>
    <property type="match status" value="1"/>
</dbReference>
<comment type="caution">
    <text evidence="5">The sequence shown here is derived from an EMBL/GenBank/DDBJ whole genome shotgun (WGS) entry which is preliminary data.</text>
</comment>
<feature type="region of interest" description="Disordered" evidence="3">
    <location>
        <begin position="131"/>
        <end position="337"/>
    </location>
</feature>
<evidence type="ECO:0000313" key="6">
    <source>
        <dbReference type="Proteomes" id="UP000440578"/>
    </source>
</evidence>
<dbReference type="OrthoDB" id="10035579at2759"/>
<evidence type="ECO:0000256" key="1">
    <source>
        <dbReference type="ARBA" id="ARBA00004123"/>
    </source>
</evidence>
<feature type="compositionally biased region" description="Pro residues" evidence="3">
    <location>
        <begin position="494"/>
        <end position="504"/>
    </location>
</feature>
<dbReference type="Gene3D" id="1.10.1240.40">
    <property type="entry name" value="ENT domain"/>
    <property type="match status" value="1"/>
</dbReference>
<dbReference type="SMART" id="SM01191">
    <property type="entry name" value="ENT"/>
    <property type="match status" value="1"/>
</dbReference>
<evidence type="ECO:0000259" key="4">
    <source>
        <dbReference type="PROSITE" id="PS51138"/>
    </source>
</evidence>
<keyword evidence="2" id="KW-0539">Nucleus</keyword>
<dbReference type="PANTHER" id="PTHR16500">
    <property type="entry name" value="BRCA2-INTERACTING TRANSCRIPTIONAL REPRESSOR EMSY"/>
    <property type="match status" value="1"/>
</dbReference>
<keyword evidence="6" id="KW-1185">Reference proteome</keyword>
<protein>
    <submittedName>
        <fullName evidence="5">BRCA2-interacting transcriptional repressor EMSY</fullName>
    </submittedName>
</protein>
<dbReference type="GO" id="GO:0006355">
    <property type="term" value="P:regulation of DNA-templated transcription"/>
    <property type="evidence" value="ECO:0007669"/>
    <property type="project" value="InterPro"/>
</dbReference>
<accession>A0A6A4XG14</accession>
<evidence type="ECO:0000256" key="2">
    <source>
        <dbReference type="ARBA" id="ARBA00023242"/>
    </source>
</evidence>
<dbReference type="AlphaFoldDB" id="A0A6A4XG14"/>
<comment type="subcellular location">
    <subcellularLocation>
        <location evidence="1">Nucleus</location>
    </subcellularLocation>
</comment>
<sequence>MLPAEAIQWPTLLDMTKEECQRVLRRFELTAYSGVVSAFRGQGELTKEKRRLLAELAGALGVPADRHRAEVRRAANDEALNTIAHRLAGAGTRTDWAVEGRRVVPVLPRGRPITAYTAVADASRARAERLAGRLPPPGDTRSYEPAPAPAVPSGPPPAAAAATPHLRPPSPTPGVIRLPSGMSIQLEDELQGRGRKRRRSSSSSDTGPRIHPAPAARTQVIFVSSSSGAPSPVVACPPRTTVLSEPGPLPGPPPGPPPGPGPGPGVIQSPGVIQGPGGAAAAGERRPRPLDPNTDTYRQMAGLDSRGKPMASRTPVRARGRVGRLPTNCPSSQPGKSATRVATGVKIITHTVPLAAAGTKVMTKGGGQPVLVVPSSAAPPPGAAAAAAAAVRPAVAVRTGSGGRVVTVSGGVGRQLVRHSLHGYALPRAVHVGRSPSGGSPTNRAPASVIVLQKSAAGRPPTVVRPPRARSDSGAAAVFVSAPQTASPAGRLPAPSPAPTPSAAPAPLSAAAAPAAAPVSAQVRPLGDCLRESRVIRLETLETHAYL</sequence>
<feature type="compositionally biased region" description="Low complexity" evidence="3">
    <location>
        <begin position="456"/>
        <end position="466"/>
    </location>
</feature>
<reference evidence="5 6" key="1">
    <citation type="submission" date="2019-07" db="EMBL/GenBank/DDBJ databases">
        <title>Draft genome assembly of a fouling barnacle, Amphibalanus amphitrite (Darwin, 1854): The first reference genome for Thecostraca.</title>
        <authorList>
            <person name="Kim W."/>
        </authorList>
    </citation>
    <scope>NUCLEOTIDE SEQUENCE [LARGE SCALE GENOMIC DNA]</scope>
    <source>
        <strain evidence="5">SNU_AA5</strain>
        <tissue evidence="5">Soma without cirri and trophi</tissue>
    </source>
</reference>
<evidence type="ECO:0000256" key="3">
    <source>
        <dbReference type="SAM" id="MobiDB-lite"/>
    </source>
</evidence>
<dbReference type="PANTHER" id="PTHR16500:SF3">
    <property type="entry name" value="BRCA2-INTERACTING TRANSCRIPTIONAL REPRESSOR EMSY"/>
    <property type="match status" value="1"/>
</dbReference>
<dbReference type="SUPFAM" id="SSF158639">
    <property type="entry name" value="ENT-like"/>
    <property type="match status" value="1"/>
</dbReference>
<evidence type="ECO:0000313" key="5">
    <source>
        <dbReference type="EMBL" id="KAF0314298.1"/>
    </source>
</evidence>
<dbReference type="Proteomes" id="UP000440578">
    <property type="component" value="Unassembled WGS sequence"/>
</dbReference>
<feature type="compositionally biased region" description="Pro residues" evidence="3">
    <location>
        <begin position="146"/>
        <end position="158"/>
    </location>
</feature>
<name>A0A6A4XG14_AMPAM</name>
<feature type="compositionally biased region" description="Pro residues" evidence="3">
    <location>
        <begin position="247"/>
        <end position="263"/>
    </location>
</feature>
<dbReference type="InterPro" id="IPR005491">
    <property type="entry name" value="ENT_dom"/>
</dbReference>
<dbReference type="GO" id="GO:0005654">
    <property type="term" value="C:nucleoplasm"/>
    <property type="evidence" value="ECO:0007669"/>
    <property type="project" value="TreeGrafter"/>
</dbReference>
<proteinExistence type="predicted"/>